<evidence type="ECO:0000313" key="2">
    <source>
        <dbReference type="EMBL" id="NEZ60516.1"/>
    </source>
</evidence>
<organism evidence="2 3">
    <name type="scientific">Adonisia turfae CCMR0081</name>
    <dbReference type="NCBI Taxonomy" id="2292702"/>
    <lineage>
        <taxon>Bacteria</taxon>
        <taxon>Bacillati</taxon>
        <taxon>Cyanobacteriota</taxon>
        <taxon>Adonisia</taxon>
        <taxon>Adonisia turfae</taxon>
    </lineage>
</organism>
<evidence type="ECO:0000313" key="3">
    <source>
        <dbReference type="Proteomes" id="UP000481033"/>
    </source>
</evidence>
<dbReference type="GO" id="GO:0004222">
    <property type="term" value="F:metalloendopeptidase activity"/>
    <property type="evidence" value="ECO:0007669"/>
    <property type="project" value="TreeGrafter"/>
</dbReference>
<dbReference type="AlphaFoldDB" id="A0A6M0RWK5"/>
<dbReference type="CDD" id="cd12797">
    <property type="entry name" value="M23_peptidase"/>
    <property type="match status" value="1"/>
</dbReference>
<dbReference type="Proteomes" id="UP000481033">
    <property type="component" value="Unassembled WGS sequence"/>
</dbReference>
<dbReference type="InterPro" id="IPR050570">
    <property type="entry name" value="Cell_wall_metabolism_enzyme"/>
</dbReference>
<keyword evidence="3" id="KW-1185">Reference proteome</keyword>
<dbReference type="SMART" id="SM00257">
    <property type="entry name" value="LysM"/>
    <property type="match status" value="2"/>
</dbReference>
<proteinExistence type="predicted"/>
<comment type="caution">
    <text evidence="2">The sequence shown here is derived from an EMBL/GenBank/DDBJ whole genome shotgun (WGS) entry which is preliminary data.</text>
</comment>
<reference evidence="2 3" key="1">
    <citation type="journal article" date="2020" name="Microb. Ecol.">
        <title>Ecogenomics of the Marine Benthic Filamentous Cyanobacterium Adonisia.</title>
        <authorList>
            <person name="Walter J.M."/>
            <person name="Coutinho F.H."/>
            <person name="Leomil L."/>
            <person name="Hargreaves P.I."/>
            <person name="Campeao M.E."/>
            <person name="Vieira V.V."/>
            <person name="Silva B.S."/>
            <person name="Fistarol G.O."/>
            <person name="Salomon P.S."/>
            <person name="Sawabe T."/>
            <person name="Mino S."/>
            <person name="Hosokawa M."/>
            <person name="Miyashita H."/>
            <person name="Maruyama F."/>
            <person name="van Verk M.C."/>
            <person name="Dutilh B.E."/>
            <person name="Thompson C.C."/>
            <person name="Thompson F.L."/>
        </authorList>
    </citation>
    <scope>NUCLEOTIDE SEQUENCE [LARGE SCALE GENOMIC DNA]</scope>
    <source>
        <strain evidence="2 3">CCMR0081</strain>
    </source>
</reference>
<dbReference type="SUPFAM" id="SSF54106">
    <property type="entry name" value="LysM domain"/>
    <property type="match status" value="2"/>
</dbReference>
<feature type="domain" description="LysM" evidence="1">
    <location>
        <begin position="79"/>
        <end position="123"/>
    </location>
</feature>
<protein>
    <submittedName>
        <fullName evidence="2">LysM peptidoglycan-binding domain-containing protein</fullName>
    </submittedName>
</protein>
<dbReference type="Pfam" id="PF01476">
    <property type="entry name" value="LysM"/>
    <property type="match status" value="2"/>
</dbReference>
<dbReference type="Gene3D" id="3.10.350.10">
    <property type="entry name" value="LysM domain"/>
    <property type="match status" value="2"/>
</dbReference>
<sequence length="625" mass="65859">MDTVSEQAPSGNAGRSKSAAMLGLALSFGASGVLFADSEATAAVGSFAIATSANSSESPQLPSMLHGHSEQPVMNGHAVYHTVQQGDSLWQIAQEHHVEVQDIKLANRISPDTTLQVGQVIKVPNEESVQPTLVSLLPGAQKNSGDQAQAPNLERLVAGISSVDRSSTQSELVNEVDEPAVVASEELTGDVSLRSAGIVSHSDGFQADLKQLASNSQVSSDQSTMIDSSAIELQSSPGDAAKLLNFEEATDTAFNSYEVRPGDTVEDIALSLGITSESLVATNSLEDPDFIVAGDTLDVPEEVANELIISEAASSITQSSPELTASSSLSDFDGTHLGRLQSTVENRINGSSTLQRLRGGQGGSVISQPHLVSEEIEDTIESVTVEDPYTADLLADVNSAQELAPELSTSLESDNEIALKQSLPAADDVVVNPQFPGNRLEARATSDISSTQNSELLAAAPLDPSVYVSPSSPATGQVVSPEMPILPSADEYLPETPDYFNGYIWPARGILTSGYGWRWGRMHRGIDIAGPVGTPIVSAADGVVERAGWNSGGYGNLVDVRHADGSLTRYAHNSRITVRQGQRVAQGQHIADMGSTGYSTGPHLHFEVHLPDRGTVNPMAMLPNR</sequence>
<gene>
    <name evidence="2" type="ORF">DXZ20_33730</name>
</gene>
<feature type="domain" description="LysM" evidence="1">
    <location>
        <begin position="255"/>
        <end position="299"/>
    </location>
</feature>
<dbReference type="PANTHER" id="PTHR21666">
    <property type="entry name" value="PEPTIDASE-RELATED"/>
    <property type="match status" value="1"/>
</dbReference>
<dbReference type="InterPro" id="IPR011055">
    <property type="entry name" value="Dup_hybrid_motif"/>
</dbReference>
<dbReference type="Pfam" id="PF01551">
    <property type="entry name" value="Peptidase_M23"/>
    <property type="match status" value="1"/>
</dbReference>
<dbReference type="PANTHER" id="PTHR21666:SF270">
    <property type="entry name" value="MUREIN HYDROLASE ACTIVATOR ENVC"/>
    <property type="match status" value="1"/>
</dbReference>
<dbReference type="InterPro" id="IPR036779">
    <property type="entry name" value="LysM_dom_sf"/>
</dbReference>
<dbReference type="Gene3D" id="2.70.70.10">
    <property type="entry name" value="Glucose Permease (Domain IIA)"/>
    <property type="match status" value="1"/>
</dbReference>
<dbReference type="EMBL" id="QXHD01000004">
    <property type="protein sequence ID" value="NEZ60516.1"/>
    <property type="molecule type" value="Genomic_DNA"/>
</dbReference>
<dbReference type="InterPro" id="IPR018392">
    <property type="entry name" value="LysM"/>
</dbReference>
<name>A0A6M0RWK5_9CYAN</name>
<accession>A0A6M0RWK5</accession>
<evidence type="ECO:0000259" key="1">
    <source>
        <dbReference type="PROSITE" id="PS51782"/>
    </source>
</evidence>
<dbReference type="SUPFAM" id="SSF51261">
    <property type="entry name" value="Duplicated hybrid motif"/>
    <property type="match status" value="1"/>
</dbReference>
<dbReference type="CDD" id="cd00118">
    <property type="entry name" value="LysM"/>
    <property type="match status" value="2"/>
</dbReference>
<dbReference type="InterPro" id="IPR016047">
    <property type="entry name" value="M23ase_b-sheet_dom"/>
</dbReference>
<dbReference type="PROSITE" id="PS51782">
    <property type="entry name" value="LYSM"/>
    <property type="match status" value="2"/>
</dbReference>